<dbReference type="EMBL" id="JAGIOP010000001">
    <property type="protein sequence ID" value="MBP2450998.1"/>
    <property type="molecule type" value="Genomic_DNA"/>
</dbReference>
<comment type="caution">
    <text evidence="1">The sequence shown here is derived from an EMBL/GenBank/DDBJ whole genome shotgun (WGS) entry which is preliminary data.</text>
</comment>
<keyword evidence="2" id="KW-1185">Reference proteome</keyword>
<protein>
    <submittedName>
        <fullName evidence="1">Uncharacterized protein</fullName>
    </submittedName>
</protein>
<reference evidence="1 2" key="1">
    <citation type="submission" date="2021-03" db="EMBL/GenBank/DDBJ databases">
        <title>Sequencing the genomes of 1000 actinobacteria strains.</title>
        <authorList>
            <person name="Klenk H.-P."/>
        </authorList>
    </citation>
    <scope>NUCLEOTIDE SEQUENCE [LARGE SCALE GENOMIC DNA]</scope>
    <source>
        <strain evidence="1 2">DSM 46713</strain>
    </source>
</reference>
<evidence type="ECO:0000313" key="2">
    <source>
        <dbReference type="Proteomes" id="UP000694460"/>
    </source>
</evidence>
<dbReference type="Proteomes" id="UP000694460">
    <property type="component" value="Unassembled WGS sequence"/>
</dbReference>
<sequence length="317" mass="32419">MSLTLRELLFLPPEIAELAKGTRDMADNHSDSSEFYRSLATLSTWEGQAAGAAMSSMLMIAGQHDVASAQLKKAAAAMDGCEADAETVANDVRDLLNYAAEAPGVRVNTDTNQVVAPDTAHLDAEAAQNVADKVTDLQERVAKVLAAGAAVDCDLAQAIATATGVAAGDTPTTLQDLLLPGISGGPLTEGEVRNLGPVAGTGAYPGIPGIKAADLGEIIELPNGQKVAIFGDSYTGDKQGDGTHYPSVAVPVTFDADGRPQFGEPITGPDGSPNVLFPLPEAVAKAGANNALPSGSIQMRDGRTVMMVVGTNTALPT</sequence>
<proteinExistence type="predicted"/>
<dbReference type="RefSeq" id="WP_209914001.1">
    <property type="nucleotide sequence ID" value="NZ_JAGIOP010000001.1"/>
</dbReference>
<evidence type="ECO:0000313" key="1">
    <source>
        <dbReference type="EMBL" id="MBP2450998.1"/>
    </source>
</evidence>
<name>A0ABS4ZPE5_9MYCO</name>
<accession>A0ABS4ZPE5</accession>
<organism evidence="1 2">
    <name type="scientific">Mycolicibacterium lutetiense</name>
    <dbReference type="NCBI Taxonomy" id="1641992"/>
    <lineage>
        <taxon>Bacteria</taxon>
        <taxon>Bacillati</taxon>
        <taxon>Actinomycetota</taxon>
        <taxon>Actinomycetes</taxon>
        <taxon>Mycobacteriales</taxon>
        <taxon>Mycobacteriaceae</taxon>
        <taxon>Mycolicibacterium</taxon>
    </lineage>
</organism>
<gene>
    <name evidence="1" type="ORF">JOF57_000883</name>
</gene>